<reference evidence="2" key="1">
    <citation type="submission" date="2018-05" db="EMBL/GenBank/DDBJ databases">
        <authorList>
            <person name="Lanie J.A."/>
            <person name="Ng W.-L."/>
            <person name="Kazmierczak K.M."/>
            <person name="Andrzejewski T.M."/>
            <person name="Davidsen T.M."/>
            <person name="Wayne K.J."/>
            <person name="Tettelin H."/>
            <person name="Glass J.I."/>
            <person name="Rusch D."/>
            <person name="Podicherti R."/>
            <person name="Tsui H.-C.T."/>
            <person name="Winkler M.E."/>
        </authorList>
    </citation>
    <scope>NUCLEOTIDE SEQUENCE</scope>
</reference>
<evidence type="ECO:0000313" key="2">
    <source>
        <dbReference type="EMBL" id="SVB40226.1"/>
    </source>
</evidence>
<feature type="transmembrane region" description="Helical" evidence="1">
    <location>
        <begin position="26"/>
        <end position="43"/>
    </location>
</feature>
<name>A0A382DP31_9ZZZZ</name>
<keyword evidence="1" id="KW-1133">Transmembrane helix</keyword>
<gene>
    <name evidence="2" type="ORF">METZ01_LOCUS193080</name>
</gene>
<dbReference type="AlphaFoldDB" id="A0A382DP31"/>
<dbReference type="EMBL" id="UINC01040403">
    <property type="protein sequence ID" value="SVB40226.1"/>
    <property type="molecule type" value="Genomic_DNA"/>
</dbReference>
<feature type="non-terminal residue" evidence="2">
    <location>
        <position position="67"/>
    </location>
</feature>
<keyword evidence="1" id="KW-0812">Transmembrane</keyword>
<evidence type="ECO:0000256" key="1">
    <source>
        <dbReference type="SAM" id="Phobius"/>
    </source>
</evidence>
<proteinExistence type="predicted"/>
<keyword evidence="1" id="KW-0472">Membrane</keyword>
<protein>
    <submittedName>
        <fullName evidence="2">Uncharacterized protein</fullName>
    </submittedName>
</protein>
<accession>A0A382DP31</accession>
<sequence>MSYYTNKALILLLFLIYFQKKLKLSFFNYILALFRIILKLFYLRIIKKWWWPEVESNHRHADFQSAA</sequence>
<organism evidence="2">
    <name type="scientific">marine metagenome</name>
    <dbReference type="NCBI Taxonomy" id="408172"/>
    <lineage>
        <taxon>unclassified sequences</taxon>
        <taxon>metagenomes</taxon>
        <taxon>ecological metagenomes</taxon>
    </lineage>
</organism>